<dbReference type="Gene3D" id="3.30.420.10">
    <property type="entry name" value="Ribonuclease H-like superfamily/Ribonuclease H"/>
    <property type="match status" value="1"/>
</dbReference>
<dbReference type="OrthoDB" id="996967at2759"/>
<dbReference type="PANTHER" id="PTHR47723">
    <property type="entry name" value="OS05G0353850 PROTEIN"/>
    <property type="match status" value="1"/>
</dbReference>
<feature type="non-terminal residue" evidence="2">
    <location>
        <position position="1"/>
    </location>
</feature>
<keyword evidence="3" id="KW-1185">Reference proteome</keyword>
<dbReference type="AlphaFoldDB" id="A0A9D3WD40"/>
<reference evidence="2 3" key="1">
    <citation type="journal article" date="2021" name="Plant Biotechnol. J.">
        <title>Multi-omics assisted identification of the key and species-specific regulatory components of drought-tolerant mechanisms in Gossypium stocksii.</title>
        <authorList>
            <person name="Yu D."/>
            <person name="Ke L."/>
            <person name="Zhang D."/>
            <person name="Wu Y."/>
            <person name="Sun Y."/>
            <person name="Mei J."/>
            <person name="Sun J."/>
            <person name="Sun Y."/>
        </authorList>
    </citation>
    <scope>NUCLEOTIDE SEQUENCE [LARGE SCALE GENOMIC DNA]</scope>
    <source>
        <strain evidence="3">cv. E1</strain>
        <tissue evidence="2">Leaf</tissue>
    </source>
</reference>
<dbReference type="Proteomes" id="UP000828251">
    <property type="component" value="Unassembled WGS sequence"/>
</dbReference>
<dbReference type="GO" id="GO:0004523">
    <property type="term" value="F:RNA-DNA hybrid ribonuclease activity"/>
    <property type="evidence" value="ECO:0007669"/>
    <property type="project" value="InterPro"/>
</dbReference>
<protein>
    <recommendedName>
        <fullName evidence="1">RNase H type-1 domain-containing protein</fullName>
    </recommendedName>
</protein>
<dbReference type="CDD" id="cd06222">
    <property type="entry name" value="RNase_H_like"/>
    <property type="match status" value="1"/>
</dbReference>
<dbReference type="Pfam" id="PF13456">
    <property type="entry name" value="RVT_3"/>
    <property type="match status" value="1"/>
</dbReference>
<dbReference type="InterPro" id="IPR044730">
    <property type="entry name" value="RNase_H-like_dom_plant"/>
</dbReference>
<dbReference type="GO" id="GO:0003676">
    <property type="term" value="F:nucleic acid binding"/>
    <property type="evidence" value="ECO:0007669"/>
    <property type="project" value="InterPro"/>
</dbReference>
<evidence type="ECO:0000313" key="2">
    <source>
        <dbReference type="EMBL" id="KAH1121447.1"/>
    </source>
</evidence>
<sequence>GWLIGFAMKVGISNIFQIEARAIYEGLTLAWKKGFCKVVTESDNALLIDIIGSNYAVDNNLSELRLIYDLCNQD</sequence>
<proteinExistence type="predicted"/>
<name>A0A9D3WD40_9ROSI</name>
<organism evidence="2 3">
    <name type="scientific">Gossypium stocksii</name>
    <dbReference type="NCBI Taxonomy" id="47602"/>
    <lineage>
        <taxon>Eukaryota</taxon>
        <taxon>Viridiplantae</taxon>
        <taxon>Streptophyta</taxon>
        <taxon>Embryophyta</taxon>
        <taxon>Tracheophyta</taxon>
        <taxon>Spermatophyta</taxon>
        <taxon>Magnoliopsida</taxon>
        <taxon>eudicotyledons</taxon>
        <taxon>Gunneridae</taxon>
        <taxon>Pentapetalae</taxon>
        <taxon>rosids</taxon>
        <taxon>malvids</taxon>
        <taxon>Malvales</taxon>
        <taxon>Malvaceae</taxon>
        <taxon>Malvoideae</taxon>
        <taxon>Gossypium</taxon>
    </lineage>
</organism>
<dbReference type="InterPro" id="IPR002156">
    <property type="entry name" value="RNaseH_domain"/>
</dbReference>
<dbReference type="EMBL" id="JAIQCV010000002">
    <property type="protein sequence ID" value="KAH1121447.1"/>
    <property type="molecule type" value="Genomic_DNA"/>
</dbReference>
<dbReference type="InterPro" id="IPR053151">
    <property type="entry name" value="RNase_H-like"/>
</dbReference>
<dbReference type="InterPro" id="IPR036397">
    <property type="entry name" value="RNaseH_sf"/>
</dbReference>
<gene>
    <name evidence="2" type="ORF">J1N35_004607</name>
</gene>
<evidence type="ECO:0000313" key="3">
    <source>
        <dbReference type="Proteomes" id="UP000828251"/>
    </source>
</evidence>
<evidence type="ECO:0000259" key="1">
    <source>
        <dbReference type="Pfam" id="PF13456"/>
    </source>
</evidence>
<dbReference type="PANTHER" id="PTHR47723:SF24">
    <property type="entry name" value="RNASE H TYPE-1 DOMAIN-CONTAINING PROTEIN"/>
    <property type="match status" value="1"/>
</dbReference>
<comment type="caution">
    <text evidence="2">The sequence shown here is derived from an EMBL/GenBank/DDBJ whole genome shotgun (WGS) entry which is preliminary data.</text>
</comment>
<accession>A0A9D3WD40</accession>
<feature type="domain" description="RNase H type-1" evidence="1">
    <location>
        <begin position="7"/>
        <end position="56"/>
    </location>
</feature>